<dbReference type="Proteomes" id="UP000243217">
    <property type="component" value="Unassembled WGS sequence"/>
</dbReference>
<keyword evidence="1" id="KW-0472">Membrane</keyword>
<keyword evidence="1" id="KW-0812">Transmembrane</keyword>
<feature type="transmembrane region" description="Helical" evidence="1">
    <location>
        <begin position="1619"/>
        <end position="1639"/>
    </location>
</feature>
<feature type="transmembrane region" description="Helical" evidence="1">
    <location>
        <begin position="575"/>
        <end position="599"/>
    </location>
</feature>
<feature type="transmembrane region" description="Helical" evidence="1">
    <location>
        <begin position="1563"/>
        <end position="1584"/>
    </location>
</feature>
<reference evidence="2 3" key="1">
    <citation type="journal article" date="2014" name="Genome Biol. Evol.">
        <title>The secreted proteins of Achlya hypogyna and Thraustotheca clavata identify the ancestral oomycete secretome and reveal gene acquisitions by horizontal gene transfer.</title>
        <authorList>
            <person name="Misner I."/>
            <person name="Blouin N."/>
            <person name="Leonard G."/>
            <person name="Richards T.A."/>
            <person name="Lane C.E."/>
        </authorList>
    </citation>
    <scope>NUCLEOTIDE SEQUENCE [LARGE SCALE GENOMIC DNA]</scope>
    <source>
        <strain evidence="2 3">ATCC 34112</strain>
    </source>
</reference>
<evidence type="ECO:0000313" key="2">
    <source>
        <dbReference type="EMBL" id="OQS03081.1"/>
    </source>
</evidence>
<evidence type="ECO:0000313" key="3">
    <source>
        <dbReference type="Proteomes" id="UP000243217"/>
    </source>
</evidence>
<evidence type="ECO:0000256" key="1">
    <source>
        <dbReference type="SAM" id="Phobius"/>
    </source>
</evidence>
<proteinExistence type="predicted"/>
<keyword evidence="3" id="KW-1185">Reference proteome</keyword>
<comment type="caution">
    <text evidence="2">The sequence shown here is derived from an EMBL/GenBank/DDBJ whole genome shotgun (WGS) entry which is preliminary data.</text>
</comment>
<feature type="transmembrane region" description="Helical" evidence="1">
    <location>
        <begin position="620"/>
        <end position="644"/>
    </location>
</feature>
<dbReference type="EMBL" id="JNBS01001006">
    <property type="protein sequence ID" value="OQS03081.1"/>
    <property type="molecule type" value="Genomic_DNA"/>
</dbReference>
<gene>
    <name evidence="2" type="ORF">THRCLA_04606</name>
</gene>
<feature type="transmembrane region" description="Helical" evidence="1">
    <location>
        <begin position="747"/>
        <end position="768"/>
    </location>
</feature>
<feature type="transmembrane region" description="Helical" evidence="1">
    <location>
        <begin position="1530"/>
        <end position="1551"/>
    </location>
</feature>
<name>A0A1V9ZYS0_9STRA</name>
<feature type="transmembrane region" description="Helical" evidence="1">
    <location>
        <begin position="866"/>
        <end position="886"/>
    </location>
</feature>
<sequence>VIYCLLLLMRLLLLAVHRWSGVLYLTLSMISSIVYIELIKDSMANDLFWPNMSPAGAQMYLTQAFSQHLFMNEKKILDIFDPSSAIIEKSNVLVSQTLWPSYPRTIVYGKQFSTIQSAIQGFRQFDASYTFSLSTQYCWVDFDRRWEIAHTINRQSRCYERYKTNGAVYLEAILRNVDWDEWSSAYYPSFMQGVGNSLIKSSQGQAWLASVPNVFKSIDSEVEFWTDKGIVNFVLQWHNRIQTGLSESITVVNVFGANQPLTTYHVAHSARGPKWTSSGLYWAFFDDLWAASAFNISLVRNSTDFVQHPNIEDAYFIYPFTSASIVIHDTLGPFQSIDTFFITPPSELIDIISTFDSVLLVALQTNATLLTAYKELTKSILDPIPKLWIELNYQYFGGSPMCNTKPATSFVQSTFSFDDVCGQPKPMQLLINPQPALFAYSRLRVAGISALSSCDFCLTSVASCISMTHLLSKLYDGLLANSTIAAIFNSTPSMSDVEIIQFATLNTSSVVLRQSLLQGEWSFFGYVGVYEWVYGHREVISFEGDNQTFAVLSEPLNSISVAPNAIEIPNTTSQYLLATTVTTTAVLVAIAAGTLIFYLRDKSGYSYHLIYYNRIAGPVWLGRPLMLLRSSTAIIILSTSPIVFDTSSGFVRFHFEPRSIFYRLLLASEASWLTDVTTDILLIFTQDIAQIQAHASSMIFWLTIICLESISPIRATAMVDRTCTRVNMEVELTCTSGVVNIGSTSRALIIVGLNFLSIIAGLMIAYACQKFNSDVVKPSTLAMLPAAVLVFCPPKGDAWTMDKSVASMSGIFHFQTNKALWVLDTKTWIIYNVHELSRKVMSLEQLKAPTTTTIAVIKKSSRKQNFMLIAGLLYLVSTVGGSLSYINLARVNFSNDFWWANFNTTGTLTFIANYYNTYRIFKSYYPNVQLDNIAFADTLDYSKINTAVTYTPLYTSIIQFDVVSDISMAIHGLRRTDGCMIPWIATQYCWLDFNRKYSMASTLQRQIRCQKYQTNGAVYLEAPLRNLNWFEFESCWGESFQIAIASQLYDLSWLATIKSNTNSEADEVIYWKSYNITAYRVQWQNYKTIGLIDTFSIENAFGFSYQINLQSTSGIFRLDQETSMKMYWTFARDLWAISLNNSGISGLSLIRESSRFAYQNITPLVVYSTNNTLSSPLSPNFALFATELGPFGSVDLIHVPPPSSLLALTQQILETLSVGLATKGKSSQTAFQALPIMASLMPVPSAILPHFVTGGSFMCDQTAPTLVYAAFGMLLFFASDASCGLELSEMLFPVPQQVLFASIASNLTLDEIPIACSGDSVSPPDCIHLFQSVKNFTTTFLSPTNISLLQQVIQDVASIEIMQYIINTTTSTRELFHQPILDISDPAMILFGWMYLYDWAMGIREVVQLDGDNSTLSIISTFFIPTTFVVDEMEVPKSFSTYCRVLCEYVSYILAVIAIIAGLYSLLNQCTTEGLNLFETNRVGGLVWVGRPLLLVRSLTALAILSTATLELQVIGSVSVLASTRSNASTLMLFLTKFLAAGEVTWLVYIIQDLAMVFTRETTTLYCPISALSTWFVSFCLSIATPVIHQASINRQCSIEIIDYQLVCSSGNLVIGNVYRFSTLIAFSFGISIVFYLYYRYRYPISRYIEYPSSLLSCGGKYLFNRSGWVFKDLYYIDYASAALTGLITIPRDQKLYILDLKTWRILIVDREEILRTNDSGCLHLNNALPLAQ</sequence>
<keyword evidence="1" id="KW-1133">Transmembrane helix</keyword>
<feature type="non-terminal residue" evidence="2">
    <location>
        <position position="1"/>
    </location>
</feature>
<organism evidence="2 3">
    <name type="scientific">Thraustotheca clavata</name>
    <dbReference type="NCBI Taxonomy" id="74557"/>
    <lineage>
        <taxon>Eukaryota</taxon>
        <taxon>Sar</taxon>
        <taxon>Stramenopiles</taxon>
        <taxon>Oomycota</taxon>
        <taxon>Saprolegniomycetes</taxon>
        <taxon>Saprolegniales</taxon>
        <taxon>Achlyaceae</taxon>
        <taxon>Thraustotheca</taxon>
    </lineage>
</organism>
<protein>
    <submittedName>
        <fullName evidence="2">Uncharacterized protein</fullName>
    </submittedName>
</protein>
<accession>A0A1V9ZYS0</accession>
<dbReference type="OrthoDB" id="78771at2759"/>
<feature type="transmembrane region" description="Helical" evidence="1">
    <location>
        <begin position="1449"/>
        <end position="1467"/>
    </location>
</feature>